<dbReference type="AlphaFoldDB" id="S5Y7P7"/>
<evidence type="ECO:0000313" key="1">
    <source>
        <dbReference type="EMBL" id="AGT07368.1"/>
    </source>
</evidence>
<organism evidence="1 2">
    <name type="scientific">Paracoccus aminophilus JCM 7686</name>
    <dbReference type="NCBI Taxonomy" id="1367847"/>
    <lineage>
        <taxon>Bacteria</taxon>
        <taxon>Pseudomonadati</taxon>
        <taxon>Pseudomonadota</taxon>
        <taxon>Alphaproteobacteria</taxon>
        <taxon>Rhodobacterales</taxon>
        <taxon>Paracoccaceae</taxon>
        <taxon>Paracoccus</taxon>
    </lineage>
</organism>
<accession>S5Y7P7</accession>
<gene>
    <name evidence="1" type="ORF">JCM7686_0257</name>
</gene>
<dbReference type="PATRIC" id="fig|1367847.3.peg.203"/>
<name>S5Y7P7_PARAH</name>
<dbReference type="eggNOG" id="ENOG50315W2">
    <property type="taxonomic scope" value="Bacteria"/>
</dbReference>
<protein>
    <recommendedName>
        <fullName evidence="3">Lipoprotein</fullName>
    </recommendedName>
</protein>
<dbReference type="OrthoDB" id="7666390at2"/>
<dbReference type="Proteomes" id="UP000015480">
    <property type="component" value="Chromosome"/>
</dbReference>
<evidence type="ECO:0008006" key="3">
    <source>
        <dbReference type="Google" id="ProtNLM"/>
    </source>
</evidence>
<dbReference type="PROSITE" id="PS51257">
    <property type="entry name" value="PROKAR_LIPOPROTEIN"/>
    <property type="match status" value="1"/>
</dbReference>
<evidence type="ECO:0000313" key="2">
    <source>
        <dbReference type="Proteomes" id="UP000015480"/>
    </source>
</evidence>
<keyword evidence="2" id="KW-1185">Reference proteome</keyword>
<sequence length="225" mass="24787">MQRRTFLALTVPAVLAACGADNKWASDEELRRARYVDTQNPPSITLLTVIGIPRGEGGHSALMINGSQRVIFDPAGSWEHPAIPERHDVLYGITPNFKNFYIDYHARETYWVAEDTKVVSREIADMAIRSAEQQGASNKSFCAVSTGQVLRRVPGFEGAPSGFSPLKLRRWFLSLPDVTSKKWMDGDPANNHNVLLRQKDGSIQGYGKDGKLHAATLSPQAAAQP</sequence>
<dbReference type="EMBL" id="CP006650">
    <property type="protein sequence ID" value="AGT07368.1"/>
    <property type="molecule type" value="Genomic_DNA"/>
</dbReference>
<reference evidence="1 2" key="1">
    <citation type="journal article" date="2014" name="BMC Genomics">
        <title>Architecture and functions of a multipartite genome of the methylotrophic bacterium Paracoccus aminophilus JCM 7686, containing primary and secondary chromids.</title>
        <authorList>
            <person name="Dziewit L."/>
            <person name="Czarnecki J."/>
            <person name="Wibberg D."/>
            <person name="Radlinska M."/>
            <person name="Mrozek P."/>
            <person name="Szymczak M."/>
            <person name="Schluter A."/>
            <person name="Puhler A."/>
            <person name="Bartosik D."/>
        </authorList>
    </citation>
    <scope>NUCLEOTIDE SEQUENCE [LARGE SCALE GENOMIC DNA]</scope>
    <source>
        <strain evidence="1">JCM 7686</strain>
    </source>
</reference>
<dbReference type="RefSeq" id="WP_020949008.1">
    <property type="nucleotide sequence ID" value="NC_022041.1"/>
</dbReference>
<dbReference type="HOGENOM" id="CLU_1420495_0_0_5"/>
<proteinExistence type="predicted"/>
<dbReference type="KEGG" id="pami:JCM7686_0257"/>
<dbReference type="STRING" id="1367847.JCM7686_0257"/>